<evidence type="ECO:0000313" key="1">
    <source>
        <dbReference type="EMBL" id="GJT13137.1"/>
    </source>
</evidence>
<sequence>MEGIIKDEDDESCNEGWRRWNVHEIINHDQSEREYENKQDDEERCELFDDQERPICNMRRFEMIKYSFRDDKKYVAMKENEYDDLTSTSKDAYRAYQEIFRMMNEG</sequence>
<keyword evidence="2" id="KW-1185">Reference proteome</keyword>
<proteinExistence type="predicted"/>
<evidence type="ECO:0000313" key="2">
    <source>
        <dbReference type="Proteomes" id="UP001151760"/>
    </source>
</evidence>
<organism evidence="1 2">
    <name type="scientific">Tanacetum coccineum</name>
    <dbReference type="NCBI Taxonomy" id="301880"/>
    <lineage>
        <taxon>Eukaryota</taxon>
        <taxon>Viridiplantae</taxon>
        <taxon>Streptophyta</taxon>
        <taxon>Embryophyta</taxon>
        <taxon>Tracheophyta</taxon>
        <taxon>Spermatophyta</taxon>
        <taxon>Magnoliopsida</taxon>
        <taxon>eudicotyledons</taxon>
        <taxon>Gunneridae</taxon>
        <taxon>Pentapetalae</taxon>
        <taxon>asterids</taxon>
        <taxon>campanulids</taxon>
        <taxon>Asterales</taxon>
        <taxon>Asteraceae</taxon>
        <taxon>Asteroideae</taxon>
        <taxon>Anthemideae</taxon>
        <taxon>Anthemidinae</taxon>
        <taxon>Tanacetum</taxon>
    </lineage>
</organism>
<protein>
    <submittedName>
        <fullName evidence="1">Uncharacterized protein</fullName>
    </submittedName>
</protein>
<dbReference type="EMBL" id="BQNB010013205">
    <property type="protein sequence ID" value="GJT13137.1"/>
    <property type="molecule type" value="Genomic_DNA"/>
</dbReference>
<name>A0ABQ5BHA8_9ASTR</name>
<dbReference type="Proteomes" id="UP001151760">
    <property type="component" value="Unassembled WGS sequence"/>
</dbReference>
<reference evidence="1" key="1">
    <citation type="journal article" date="2022" name="Int. J. Mol. Sci.">
        <title>Draft Genome of Tanacetum Coccineum: Genomic Comparison of Closely Related Tanacetum-Family Plants.</title>
        <authorList>
            <person name="Yamashiro T."/>
            <person name="Shiraishi A."/>
            <person name="Nakayama K."/>
            <person name="Satake H."/>
        </authorList>
    </citation>
    <scope>NUCLEOTIDE SEQUENCE</scope>
</reference>
<reference evidence="1" key="2">
    <citation type="submission" date="2022-01" db="EMBL/GenBank/DDBJ databases">
        <authorList>
            <person name="Yamashiro T."/>
            <person name="Shiraishi A."/>
            <person name="Satake H."/>
            <person name="Nakayama K."/>
        </authorList>
    </citation>
    <scope>NUCLEOTIDE SEQUENCE</scope>
</reference>
<gene>
    <name evidence="1" type="ORF">Tco_0860179</name>
</gene>
<comment type="caution">
    <text evidence="1">The sequence shown here is derived from an EMBL/GenBank/DDBJ whole genome shotgun (WGS) entry which is preliminary data.</text>
</comment>
<accession>A0ABQ5BHA8</accession>